<dbReference type="Pfam" id="PF00169">
    <property type="entry name" value="PH"/>
    <property type="match status" value="1"/>
</dbReference>
<accession>A0ABN8MED5</accession>
<dbReference type="SUPFAM" id="SSF50729">
    <property type="entry name" value="PH domain-like"/>
    <property type="match status" value="1"/>
</dbReference>
<gene>
    <name evidence="3" type="ORF">PEVE_00032518</name>
</gene>
<feature type="region of interest" description="Disordered" evidence="1">
    <location>
        <begin position="169"/>
        <end position="188"/>
    </location>
</feature>
<sequence>MENPLHEDFLKREEEKERWIEYWAVLRNSVLYFYDERTDICHEYCDKIELTPDAKCFTVRRKTYSHRFKLITDEGAWLLKCHTNIQRHRWMHAIELAVRELSSERTEIDSAVAVGVPRGTYSHCYEKDLLGRRVQREARKRDAAATACESNNNSTLEELSMNLKLEQRENKSFSKTRASRKNFKGEKPRQFKDKHKNFAFETLQCENSTNSDLGIPVENLGFSDDETSTESKEKTCSGFDIPVAKLIQVEPK</sequence>
<dbReference type="EMBL" id="CALNXI010000474">
    <property type="protein sequence ID" value="CAH3027829.1"/>
    <property type="molecule type" value="Genomic_DNA"/>
</dbReference>
<evidence type="ECO:0000256" key="1">
    <source>
        <dbReference type="SAM" id="MobiDB-lite"/>
    </source>
</evidence>
<proteinExistence type="predicted"/>
<organism evidence="3 4">
    <name type="scientific">Porites evermanni</name>
    <dbReference type="NCBI Taxonomy" id="104178"/>
    <lineage>
        <taxon>Eukaryota</taxon>
        <taxon>Metazoa</taxon>
        <taxon>Cnidaria</taxon>
        <taxon>Anthozoa</taxon>
        <taxon>Hexacorallia</taxon>
        <taxon>Scleractinia</taxon>
        <taxon>Fungiina</taxon>
        <taxon>Poritidae</taxon>
        <taxon>Porites</taxon>
    </lineage>
</organism>
<dbReference type="Proteomes" id="UP001159427">
    <property type="component" value="Unassembled WGS sequence"/>
</dbReference>
<keyword evidence="4" id="KW-1185">Reference proteome</keyword>
<dbReference type="SMART" id="SM00233">
    <property type="entry name" value="PH"/>
    <property type="match status" value="1"/>
</dbReference>
<comment type="caution">
    <text evidence="3">The sequence shown here is derived from an EMBL/GenBank/DDBJ whole genome shotgun (WGS) entry which is preliminary data.</text>
</comment>
<evidence type="ECO:0000313" key="4">
    <source>
        <dbReference type="Proteomes" id="UP001159427"/>
    </source>
</evidence>
<dbReference type="InterPro" id="IPR001849">
    <property type="entry name" value="PH_domain"/>
</dbReference>
<dbReference type="PROSITE" id="PS50003">
    <property type="entry name" value="PH_DOMAIN"/>
    <property type="match status" value="1"/>
</dbReference>
<reference evidence="3 4" key="1">
    <citation type="submission" date="2022-05" db="EMBL/GenBank/DDBJ databases">
        <authorList>
            <consortium name="Genoscope - CEA"/>
            <person name="William W."/>
        </authorList>
    </citation>
    <scope>NUCLEOTIDE SEQUENCE [LARGE SCALE GENOMIC DNA]</scope>
</reference>
<dbReference type="CDD" id="cd00821">
    <property type="entry name" value="PH"/>
    <property type="match status" value="1"/>
</dbReference>
<feature type="domain" description="PH" evidence="2">
    <location>
        <begin position="3"/>
        <end position="99"/>
    </location>
</feature>
<feature type="region of interest" description="Disordered" evidence="1">
    <location>
        <begin position="214"/>
        <end position="234"/>
    </location>
</feature>
<dbReference type="InterPro" id="IPR011993">
    <property type="entry name" value="PH-like_dom_sf"/>
</dbReference>
<dbReference type="Gene3D" id="2.30.29.30">
    <property type="entry name" value="Pleckstrin-homology domain (PH domain)/Phosphotyrosine-binding domain (PTB)"/>
    <property type="match status" value="1"/>
</dbReference>
<protein>
    <recommendedName>
        <fullName evidence="2">PH domain-containing protein</fullName>
    </recommendedName>
</protein>
<evidence type="ECO:0000259" key="2">
    <source>
        <dbReference type="PROSITE" id="PS50003"/>
    </source>
</evidence>
<name>A0ABN8MED5_9CNID</name>
<evidence type="ECO:0000313" key="3">
    <source>
        <dbReference type="EMBL" id="CAH3027829.1"/>
    </source>
</evidence>